<accession>A0A0X3TUD1</accession>
<dbReference type="Proteomes" id="UP000053791">
    <property type="component" value="Unassembled WGS sequence"/>
</dbReference>
<dbReference type="Gene3D" id="3.20.20.70">
    <property type="entry name" value="Aldolase class I"/>
    <property type="match status" value="1"/>
</dbReference>
<comment type="cofactor">
    <cofactor evidence="1">
        <name>FMN</name>
        <dbReference type="ChEBI" id="CHEBI:58210"/>
    </cofactor>
</comment>
<dbReference type="AlphaFoldDB" id="A0A0X3TUD1"/>
<sequence>MDLHSTYPGLEDLKRRAKRRVPHFVWEYLDSGTGAEVAVNRNRWALDQVRFLPSILHGPQEPDLRTRMLGQDHALPFGIAPIGMSGLVWPDAEGILARAAARAGIPYTLSTVASQSPEDLTPHLGENAWFQLYPPKDPEIRRDMLERARAAGFSTLVLTADVPVASRRERQTRSGLRQPPKLTPRLMAQVARRPAWAWCMARAGMPRMRALDKYIDGSADLPPTAHVGYLLRTSPGMDYVKWLRDHWEGPFIIKGVMRAEDAAPLEATGVDALWVSNHGGRQFDGAPASIEVLPQIRAATDLPLIFDGGTAGGLDILRALALGADFVMLGRAFLYALAALGERGPAHVIDILRKDLEANMGQLGAVTATELPPPIMLNHAASQNA</sequence>
<dbReference type="InterPro" id="IPR000262">
    <property type="entry name" value="FMN-dep_DH"/>
</dbReference>
<evidence type="ECO:0000259" key="8">
    <source>
        <dbReference type="PROSITE" id="PS51349"/>
    </source>
</evidence>
<comment type="similarity">
    <text evidence="5">Belongs to the FMN-dependent alpha-hydroxy acid dehydrogenase family.</text>
</comment>
<organism evidence="9 10">
    <name type="scientific">Ruegeria marisrubri</name>
    <dbReference type="NCBI Taxonomy" id="1685379"/>
    <lineage>
        <taxon>Bacteria</taxon>
        <taxon>Pseudomonadati</taxon>
        <taxon>Pseudomonadota</taxon>
        <taxon>Alphaproteobacteria</taxon>
        <taxon>Rhodobacterales</taxon>
        <taxon>Roseobacteraceae</taxon>
        <taxon>Ruegeria</taxon>
    </lineage>
</organism>
<evidence type="ECO:0000256" key="1">
    <source>
        <dbReference type="ARBA" id="ARBA00001917"/>
    </source>
</evidence>
<keyword evidence="10" id="KW-1185">Reference proteome</keyword>
<reference evidence="9 10" key="1">
    <citation type="submission" date="2015-12" db="EMBL/GenBank/DDBJ databases">
        <authorList>
            <person name="Shamseldin A."/>
            <person name="Moawad H."/>
            <person name="Abd El-Rahim W.M."/>
            <person name="Sadowsky M.J."/>
        </authorList>
    </citation>
    <scope>NUCLEOTIDE SEQUENCE [LARGE SCALE GENOMIC DNA]</scope>
    <source>
        <strain evidence="9 10">ZGT118</strain>
    </source>
</reference>
<dbReference type="RefSeq" id="WP_068347675.1">
    <property type="nucleotide sequence ID" value="NZ_LQBQ01000034.1"/>
</dbReference>
<evidence type="ECO:0000256" key="3">
    <source>
        <dbReference type="ARBA" id="ARBA00022643"/>
    </source>
</evidence>
<feature type="binding site" evidence="7">
    <location>
        <position position="159"/>
    </location>
    <ligand>
        <name>FMN</name>
        <dbReference type="ChEBI" id="CHEBI:58210"/>
    </ligand>
</feature>
<evidence type="ECO:0000313" key="10">
    <source>
        <dbReference type="Proteomes" id="UP000053791"/>
    </source>
</evidence>
<evidence type="ECO:0000313" key="9">
    <source>
        <dbReference type="EMBL" id="KUJ76850.1"/>
    </source>
</evidence>
<evidence type="ECO:0000256" key="2">
    <source>
        <dbReference type="ARBA" id="ARBA00022630"/>
    </source>
</evidence>
<evidence type="ECO:0000256" key="7">
    <source>
        <dbReference type="PIRSR" id="PIRSR000138-2"/>
    </source>
</evidence>
<feature type="binding site" evidence="7">
    <location>
        <position position="110"/>
    </location>
    <ligand>
        <name>FMN</name>
        <dbReference type="ChEBI" id="CHEBI:58210"/>
    </ligand>
</feature>
<feature type="domain" description="FMN hydroxy acid dehydrogenase" evidence="8">
    <location>
        <begin position="2"/>
        <end position="381"/>
    </location>
</feature>
<dbReference type="PANTHER" id="PTHR10578:SF107">
    <property type="entry name" value="2-HYDROXYACID OXIDASE 1"/>
    <property type="match status" value="1"/>
</dbReference>
<evidence type="ECO:0000256" key="6">
    <source>
        <dbReference type="PIRSR" id="PIRSR000138-1"/>
    </source>
</evidence>
<feature type="binding site" evidence="7">
    <location>
        <position position="131"/>
    </location>
    <ligand>
        <name>FMN</name>
        <dbReference type="ChEBI" id="CHEBI:58210"/>
    </ligand>
</feature>
<dbReference type="InterPro" id="IPR012133">
    <property type="entry name" value="Alpha-hydoxy_acid_DH_FMN"/>
</dbReference>
<keyword evidence="2 7" id="KW-0285">Flavoprotein</keyword>
<dbReference type="PIRSF" id="PIRSF000138">
    <property type="entry name" value="Al-hdrx_acd_dh"/>
    <property type="match status" value="1"/>
</dbReference>
<feature type="binding site" evidence="7">
    <location>
        <position position="281"/>
    </location>
    <ligand>
        <name>glyoxylate</name>
        <dbReference type="ChEBI" id="CHEBI:36655"/>
    </ligand>
</feature>
<feature type="binding site" evidence="7">
    <location>
        <position position="278"/>
    </location>
    <ligand>
        <name>glyoxylate</name>
        <dbReference type="ChEBI" id="CHEBI:36655"/>
    </ligand>
</feature>
<dbReference type="Pfam" id="PF01070">
    <property type="entry name" value="FMN_dh"/>
    <property type="match status" value="1"/>
</dbReference>
<feature type="binding site" evidence="7">
    <location>
        <begin position="330"/>
        <end position="331"/>
    </location>
    <ligand>
        <name>FMN</name>
        <dbReference type="ChEBI" id="CHEBI:58210"/>
    </ligand>
</feature>
<dbReference type="STRING" id="1685379.AVO45_10145"/>
<dbReference type="OrthoDB" id="9770452at2"/>
<feature type="binding site" evidence="7">
    <location>
        <position position="28"/>
    </location>
    <ligand>
        <name>glyoxylate</name>
        <dbReference type="ChEBI" id="CHEBI:36655"/>
    </ligand>
</feature>
<protein>
    <submittedName>
        <fullName evidence="9">Alpha-hydroxy-acid oxidizing enzyme</fullName>
    </submittedName>
</protein>
<keyword evidence="4" id="KW-0560">Oxidoreductase</keyword>
<keyword evidence="3 7" id="KW-0288">FMN</keyword>
<dbReference type="EMBL" id="LQBQ01000034">
    <property type="protein sequence ID" value="KUJ76850.1"/>
    <property type="molecule type" value="Genomic_DNA"/>
</dbReference>
<dbReference type="InterPro" id="IPR037396">
    <property type="entry name" value="FMN_HAD"/>
</dbReference>
<feature type="binding site" evidence="7">
    <location>
        <position position="254"/>
    </location>
    <ligand>
        <name>FMN</name>
        <dbReference type="ChEBI" id="CHEBI:58210"/>
    </ligand>
</feature>
<gene>
    <name evidence="9" type="ORF">AVO45_10145</name>
</gene>
<feature type="binding site" evidence="7">
    <location>
        <position position="168"/>
    </location>
    <ligand>
        <name>glyoxylate</name>
        <dbReference type="ChEBI" id="CHEBI:36655"/>
    </ligand>
</feature>
<dbReference type="InterPro" id="IPR013785">
    <property type="entry name" value="Aldolase_TIM"/>
</dbReference>
<comment type="caution">
    <text evidence="9">The sequence shown here is derived from an EMBL/GenBank/DDBJ whole genome shotgun (WGS) entry which is preliminary data.</text>
</comment>
<dbReference type="CDD" id="cd02809">
    <property type="entry name" value="alpha_hydroxyacid_oxid_FMN"/>
    <property type="match status" value="1"/>
</dbReference>
<dbReference type="PANTHER" id="PTHR10578">
    <property type="entry name" value="S -2-HYDROXY-ACID OXIDASE-RELATED"/>
    <property type="match status" value="1"/>
</dbReference>
<dbReference type="PROSITE" id="PS00557">
    <property type="entry name" value="FMN_HYDROXY_ACID_DH_1"/>
    <property type="match status" value="1"/>
</dbReference>
<feature type="binding site" evidence="7">
    <location>
        <position position="133"/>
    </location>
    <ligand>
        <name>glyoxylate</name>
        <dbReference type="ChEBI" id="CHEBI:36655"/>
    </ligand>
</feature>
<evidence type="ECO:0000256" key="5">
    <source>
        <dbReference type="ARBA" id="ARBA00024042"/>
    </source>
</evidence>
<feature type="binding site" evidence="7">
    <location>
        <begin position="81"/>
        <end position="83"/>
    </location>
    <ligand>
        <name>FMN</name>
        <dbReference type="ChEBI" id="CHEBI:58210"/>
    </ligand>
</feature>
<dbReference type="InterPro" id="IPR008259">
    <property type="entry name" value="FMN_hydac_DH_AS"/>
</dbReference>
<dbReference type="GO" id="GO:0016491">
    <property type="term" value="F:oxidoreductase activity"/>
    <property type="evidence" value="ECO:0007669"/>
    <property type="project" value="UniProtKB-KW"/>
</dbReference>
<name>A0A0X3TUD1_9RHOB</name>
<feature type="active site" description="Proton acceptor" evidence="6">
    <location>
        <position position="278"/>
    </location>
</feature>
<feature type="binding site" evidence="7">
    <location>
        <position position="276"/>
    </location>
    <ligand>
        <name>FMN</name>
        <dbReference type="ChEBI" id="CHEBI:58210"/>
    </ligand>
</feature>
<dbReference type="PROSITE" id="PS51349">
    <property type="entry name" value="FMN_HYDROXY_ACID_DH_2"/>
    <property type="match status" value="1"/>
</dbReference>
<proteinExistence type="inferred from homology"/>
<dbReference type="GO" id="GO:0010181">
    <property type="term" value="F:FMN binding"/>
    <property type="evidence" value="ECO:0007669"/>
    <property type="project" value="InterPro"/>
</dbReference>
<evidence type="ECO:0000256" key="4">
    <source>
        <dbReference type="ARBA" id="ARBA00023002"/>
    </source>
</evidence>
<dbReference type="SUPFAM" id="SSF51395">
    <property type="entry name" value="FMN-linked oxidoreductases"/>
    <property type="match status" value="1"/>
</dbReference>